<feature type="coiled-coil region" evidence="8">
    <location>
        <begin position="475"/>
        <end position="502"/>
    </location>
</feature>
<dbReference type="RefSeq" id="WP_200310583.1">
    <property type="nucleotide sequence ID" value="NZ_JAENIM010000023.1"/>
</dbReference>
<dbReference type="PANTHER" id="PTHR47529">
    <property type="entry name" value="PEPTIDYL-PROLYL CIS-TRANS ISOMERASE D"/>
    <property type="match status" value="1"/>
</dbReference>
<organism evidence="10 11">
    <name type="scientific">Persicirhabdus sediminis</name>
    <dbReference type="NCBI Taxonomy" id="454144"/>
    <lineage>
        <taxon>Bacteria</taxon>
        <taxon>Pseudomonadati</taxon>
        <taxon>Verrucomicrobiota</taxon>
        <taxon>Verrucomicrobiia</taxon>
        <taxon>Verrucomicrobiales</taxon>
        <taxon>Verrucomicrobiaceae</taxon>
        <taxon>Persicirhabdus</taxon>
    </lineage>
</organism>
<comment type="subcellular location">
    <subcellularLocation>
        <location evidence="1">Cell membrane</location>
        <topology evidence="1">Single-pass type II membrane protein</topology>
    </subcellularLocation>
</comment>
<comment type="similarity">
    <text evidence="7">Belongs to the PpiD chaperone family.</text>
</comment>
<dbReference type="Pfam" id="PF13145">
    <property type="entry name" value="Rotamase_2"/>
    <property type="match status" value="1"/>
</dbReference>
<dbReference type="PANTHER" id="PTHR47529:SF1">
    <property type="entry name" value="PERIPLASMIC CHAPERONE PPID"/>
    <property type="match status" value="1"/>
</dbReference>
<feature type="domain" description="PpiC" evidence="9">
    <location>
        <begin position="212"/>
        <end position="379"/>
    </location>
</feature>
<keyword evidence="4" id="KW-1133">Transmembrane helix</keyword>
<keyword evidence="6" id="KW-0143">Chaperone</keyword>
<dbReference type="InterPro" id="IPR027304">
    <property type="entry name" value="Trigger_fact/SurA_dom_sf"/>
</dbReference>
<dbReference type="InterPro" id="IPR052029">
    <property type="entry name" value="PpiD_chaperone"/>
</dbReference>
<name>A0A8J7SLP8_9BACT</name>
<proteinExistence type="inferred from homology"/>
<dbReference type="Pfam" id="PF13624">
    <property type="entry name" value="SurA_N_3"/>
    <property type="match status" value="1"/>
</dbReference>
<keyword evidence="3" id="KW-0812">Transmembrane</keyword>
<keyword evidence="11" id="KW-1185">Reference proteome</keyword>
<evidence type="ECO:0000256" key="5">
    <source>
        <dbReference type="ARBA" id="ARBA00023136"/>
    </source>
</evidence>
<evidence type="ECO:0000256" key="4">
    <source>
        <dbReference type="ARBA" id="ARBA00022989"/>
    </source>
</evidence>
<keyword evidence="5" id="KW-0472">Membrane</keyword>
<dbReference type="GO" id="GO:0005886">
    <property type="term" value="C:plasma membrane"/>
    <property type="evidence" value="ECO:0007669"/>
    <property type="project" value="UniProtKB-SubCell"/>
</dbReference>
<sequence length="528" mass="59415">MRKYTGLMAFVFILLAAGFLFTMNSGSNSSLTGGPALLTVNGQKFDQKTYQREGSSTIQLANAAMLYAYVQQLGVDWQELRGGNLSAESTNQFIANRAITKAEAQKLGLYASDEAVTKFLHERSIFSMGGEFDQAAYNDFVSERLPRIGMRESDLLELFRDQLIFQQLVDLIGGNMQAPLDGFTTDFQSDQQLVTVEKITFDRDEFVKQQNPSEEEVKAFWEENRDRWLTDEQRKISYVIFNSTLPEDKEGDAALSETEKEAARAEHVKQVNRNVELVSDQIDASHGKEFKAAVESNGYKLTETELFTRGTVPAELMVPVNSRDNKYRLLSDAIFDDAIWENTLYERVSDPISIGDKNFVIFQITERVEPQVKEFEAAKVQAKAELIAENADKAVADAAAAALASINEKVAAGKSFEDAAKELELEVVKVDTFGIRGGDRPQNENNPNLVFNAAKKLNPNQVSEVLTDRDRAFFIHLVKRELEDSESNRNQLEQAYETYNTSLSYYIFSNWLREQFAAAKVTGRQVSN</sequence>
<accession>A0A8J7SLP8</accession>
<dbReference type="InterPro" id="IPR000297">
    <property type="entry name" value="PPIase_PpiC"/>
</dbReference>
<evidence type="ECO:0000313" key="10">
    <source>
        <dbReference type="EMBL" id="MBK1790548.1"/>
    </source>
</evidence>
<dbReference type="SUPFAM" id="SSF109998">
    <property type="entry name" value="Triger factor/SurA peptide-binding domain-like"/>
    <property type="match status" value="1"/>
</dbReference>
<evidence type="ECO:0000256" key="2">
    <source>
        <dbReference type="ARBA" id="ARBA00022475"/>
    </source>
</evidence>
<reference evidence="10" key="1">
    <citation type="submission" date="2021-01" db="EMBL/GenBank/DDBJ databases">
        <title>Modified the classification status of verrucomicrobia.</title>
        <authorList>
            <person name="Feng X."/>
        </authorList>
    </citation>
    <scope>NUCLEOTIDE SEQUENCE</scope>
    <source>
        <strain evidence="10">_KCTC 22039</strain>
    </source>
</reference>
<evidence type="ECO:0000256" key="6">
    <source>
        <dbReference type="ARBA" id="ARBA00023186"/>
    </source>
</evidence>
<evidence type="ECO:0000256" key="1">
    <source>
        <dbReference type="ARBA" id="ARBA00004401"/>
    </source>
</evidence>
<keyword evidence="2" id="KW-1003">Cell membrane</keyword>
<dbReference type="GO" id="GO:0003755">
    <property type="term" value="F:peptidyl-prolyl cis-trans isomerase activity"/>
    <property type="evidence" value="ECO:0007669"/>
    <property type="project" value="InterPro"/>
</dbReference>
<dbReference type="Proteomes" id="UP000624703">
    <property type="component" value="Unassembled WGS sequence"/>
</dbReference>
<evidence type="ECO:0000313" key="11">
    <source>
        <dbReference type="Proteomes" id="UP000624703"/>
    </source>
</evidence>
<evidence type="ECO:0000256" key="3">
    <source>
        <dbReference type="ARBA" id="ARBA00022692"/>
    </source>
</evidence>
<gene>
    <name evidence="10" type="ORF">JIN82_05180</name>
</gene>
<keyword evidence="8" id="KW-0175">Coiled coil</keyword>
<evidence type="ECO:0000256" key="8">
    <source>
        <dbReference type="SAM" id="Coils"/>
    </source>
</evidence>
<evidence type="ECO:0000259" key="9">
    <source>
        <dbReference type="Pfam" id="PF13145"/>
    </source>
</evidence>
<protein>
    <submittedName>
        <fullName evidence="10">SurA N-terminal domain-containing protein</fullName>
    </submittedName>
</protein>
<comment type="caution">
    <text evidence="10">The sequence shown here is derived from an EMBL/GenBank/DDBJ whole genome shotgun (WGS) entry which is preliminary data.</text>
</comment>
<dbReference type="EMBL" id="JAENIM010000023">
    <property type="protein sequence ID" value="MBK1790548.1"/>
    <property type="molecule type" value="Genomic_DNA"/>
</dbReference>
<evidence type="ECO:0000256" key="7">
    <source>
        <dbReference type="ARBA" id="ARBA00038408"/>
    </source>
</evidence>
<dbReference type="AlphaFoldDB" id="A0A8J7SLP8"/>